<accession>A0ABR2LLT0</accession>
<evidence type="ECO:0000313" key="3">
    <source>
        <dbReference type="EMBL" id="KAK8943820.1"/>
    </source>
</evidence>
<evidence type="ECO:0000259" key="2">
    <source>
        <dbReference type="Pfam" id="PF00855"/>
    </source>
</evidence>
<keyword evidence="4" id="KW-1185">Reference proteome</keyword>
<sequence>MRSLKCFDSAGSSGEVGRGQSRKRWRNEDQECFLLGVIRGFGGESFSIRKTAAVDYIEPSSSSGEVVSWSAACGRPPKRQRSTVLITRRGRAQVLPSRFFDSSAIKTWRREIPRHGDFDSDLEEESNVSEVKSKKSSKILKTEVYHESRKRALVPCSLFFHESSMGAEETTHSALGNVDDLVTFPTETVCTLNNTLAPKLEQRENFHSIELLLGDVVWAKPGNRCPAWPAVIIKPMQRVLETIQNSCSNGAVCVMFFGYFGGIGQRRKYALVNQGMIFPFVDYLDRFQGQTDLNNNKPSELRLAIEDAFLAEQGFMGMEVDRMAISRLHKCCYDPFCGEFQEATSSNHDQECLQMTVVTEGDAVVDVTSVWGMRELDAGCGGRRTSKRSNDEAFDRQEWRTRQELLKRTERCSIESRHRCWSGDDGVLMESRRRRIWVESGRRCKFWNRQLRETRNVSLKSGLTLSFFTVDVRGSGLHFENCAVNLPFKKLKKVKGDVEGSVGHNCMQETLPEGYVGVPSTNAETLRLPEGSEKPAPETGPPSYPGGNRSRSSVLPWMYTPIDVPEGEGDLQRKDALDALLGGESFSEKSDDSSRRRWP</sequence>
<evidence type="ECO:0000313" key="4">
    <source>
        <dbReference type="Proteomes" id="UP001412067"/>
    </source>
</evidence>
<dbReference type="Pfam" id="PF00855">
    <property type="entry name" value="PWWP"/>
    <property type="match status" value="1"/>
</dbReference>
<reference evidence="3 4" key="1">
    <citation type="journal article" date="2022" name="Nat. Plants">
        <title>Genomes of leafy and leafless Platanthera orchids illuminate the evolution of mycoheterotrophy.</title>
        <authorList>
            <person name="Li M.H."/>
            <person name="Liu K.W."/>
            <person name="Li Z."/>
            <person name="Lu H.C."/>
            <person name="Ye Q.L."/>
            <person name="Zhang D."/>
            <person name="Wang J.Y."/>
            <person name="Li Y.F."/>
            <person name="Zhong Z.M."/>
            <person name="Liu X."/>
            <person name="Yu X."/>
            <person name="Liu D.K."/>
            <person name="Tu X.D."/>
            <person name="Liu B."/>
            <person name="Hao Y."/>
            <person name="Liao X.Y."/>
            <person name="Jiang Y.T."/>
            <person name="Sun W.H."/>
            <person name="Chen J."/>
            <person name="Chen Y.Q."/>
            <person name="Ai Y."/>
            <person name="Zhai J.W."/>
            <person name="Wu S.S."/>
            <person name="Zhou Z."/>
            <person name="Hsiao Y.Y."/>
            <person name="Wu W.L."/>
            <person name="Chen Y.Y."/>
            <person name="Lin Y.F."/>
            <person name="Hsu J.L."/>
            <person name="Li C.Y."/>
            <person name="Wang Z.W."/>
            <person name="Zhao X."/>
            <person name="Zhong W.Y."/>
            <person name="Ma X.K."/>
            <person name="Ma L."/>
            <person name="Huang J."/>
            <person name="Chen G.Z."/>
            <person name="Huang M.Z."/>
            <person name="Huang L."/>
            <person name="Peng D.H."/>
            <person name="Luo Y.B."/>
            <person name="Zou S.Q."/>
            <person name="Chen S.P."/>
            <person name="Lan S."/>
            <person name="Tsai W.C."/>
            <person name="Van de Peer Y."/>
            <person name="Liu Z.J."/>
        </authorList>
    </citation>
    <scope>NUCLEOTIDE SEQUENCE [LARGE SCALE GENOMIC DNA]</scope>
    <source>
        <strain evidence="3">Lor288</strain>
    </source>
</reference>
<dbReference type="CDD" id="cd20143">
    <property type="entry name" value="PWWP_AtATX3-like"/>
    <property type="match status" value="1"/>
</dbReference>
<feature type="region of interest" description="Disordered" evidence="1">
    <location>
        <begin position="526"/>
        <end position="599"/>
    </location>
</feature>
<name>A0ABR2LLT0_9ASPA</name>
<evidence type="ECO:0000256" key="1">
    <source>
        <dbReference type="SAM" id="MobiDB-lite"/>
    </source>
</evidence>
<feature type="compositionally biased region" description="Basic and acidic residues" evidence="1">
    <location>
        <begin position="586"/>
        <end position="599"/>
    </location>
</feature>
<dbReference type="Proteomes" id="UP001412067">
    <property type="component" value="Unassembled WGS sequence"/>
</dbReference>
<feature type="domain" description="PWWP" evidence="2">
    <location>
        <begin position="214"/>
        <end position="309"/>
    </location>
</feature>
<proteinExistence type="predicted"/>
<gene>
    <name evidence="3" type="primary">ATX4</name>
    <name evidence="3" type="ORF">KSP40_PGU002332</name>
</gene>
<comment type="caution">
    <text evidence="3">The sequence shown here is derived from an EMBL/GenBank/DDBJ whole genome shotgun (WGS) entry which is preliminary data.</text>
</comment>
<dbReference type="Gene3D" id="2.30.30.140">
    <property type="match status" value="1"/>
</dbReference>
<organism evidence="3 4">
    <name type="scientific">Platanthera guangdongensis</name>
    <dbReference type="NCBI Taxonomy" id="2320717"/>
    <lineage>
        <taxon>Eukaryota</taxon>
        <taxon>Viridiplantae</taxon>
        <taxon>Streptophyta</taxon>
        <taxon>Embryophyta</taxon>
        <taxon>Tracheophyta</taxon>
        <taxon>Spermatophyta</taxon>
        <taxon>Magnoliopsida</taxon>
        <taxon>Liliopsida</taxon>
        <taxon>Asparagales</taxon>
        <taxon>Orchidaceae</taxon>
        <taxon>Orchidoideae</taxon>
        <taxon>Orchideae</taxon>
        <taxon>Orchidinae</taxon>
        <taxon>Platanthera</taxon>
    </lineage>
</organism>
<dbReference type="InterPro" id="IPR000313">
    <property type="entry name" value="PWWP_dom"/>
</dbReference>
<dbReference type="SUPFAM" id="SSF63748">
    <property type="entry name" value="Tudor/PWWP/MBT"/>
    <property type="match status" value="1"/>
</dbReference>
<feature type="region of interest" description="Disordered" evidence="1">
    <location>
        <begin position="1"/>
        <end position="22"/>
    </location>
</feature>
<protein>
    <submittedName>
        <fullName evidence="3">Histone-lysine N-methyltransferase ATX4</fullName>
    </submittedName>
</protein>
<dbReference type="EMBL" id="JBBWWR010000018">
    <property type="protein sequence ID" value="KAK8943820.1"/>
    <property type="molecule type" value="Genomic_DNA"/>
</dbReference>